<dbReference type="InParanoid" id="C3YFX5"/>
<protein>
    <submittedName>
        <fullName evidence="2">Uncharacterized protein</fullName>
    </submittedName>
</protein>
<organism>
    <name type="scientific">Branchiostoma floridae</name>
    <name type="common">Florida lancelet</name>
    <name type="synonym">Amphioxus</name>
    <dbReference type="NCBI Taxonomy" id="7739"/>
    <lineage>
        <taxon>Eukaryota</taxon>
        <taxon>Metazoa</taxon>
        <taxon>Chordata</taxon>
        <taxon>Cephalochordata</taxon>
        <taxon>Leptocardii</taxon>
        <taxon>Amphioxiformes</taxon>
        <taxon>Branchiostomatidae</taxon>
        <taxon>Branchiostoma</taxon>
    </lineage>
</organism>
<evidence type="ECO:0000256" key="1">
    <source>
        <dbReference type="SAM" id="MobiDB-lite"/>
    </source>
</evidence>
<reference evidence="2" key="1">
    <citation type="journal article" date="2008" name="Nature">
        <title>The amphioxus genome and the evolution of the chordate karyotype.</title>
        <authorList>
            <consortium name="US DOE Joint Genome Institute (JGI-PGF)"/>
            <person name="Putnam N.H."/>
            <person name="Butts T."/>
            <person name="Ferrier D.E.K."/>
            <person name="Furlong R.F."/>
            <person name="Hellsten U."/>
            <person name="Kawashima T."/>
            <person name="Robinson-Rechavi M."/>
            <person name="Shoguchi E."/>
            <person name="Terry A."/>
            <person name="Yu J.-K."/>
            <person name="Benito-Gutierrez E.L."/>
            <person name="Dubchak I."/>
            <person name="Garcia-Fernandez J."/>
            <person name="Gibson-Brown J.J."/>
            <person name="Grigoriev I.V."/>
            <person name="Horton A.C."/>
            <person name="de Jong P.J."/>
            <person name="Jurka J."/>
            <person name="Kapitonov V.V."/>
            <person name="Kohara Y."/>
            <person name="Kuroki Y."/>
            <person name="Lindquist E."/>
            <person name="Lucas S."/>
            <person name="Osoegawa K."/>
            <person name="Pennacchio L.A."/>
            <person name="Salamov A.A."/>
            <person name="Satou Y."/>
            <person name="Sauka-Spengler T."/>
            <person name="Schmutz J."/>
            <person name="Shin-I T."/>
            <person name="Toyoda A."/>
            <person name="Bronner-Fraser M."/>
            <person name="Fujiyama A."/>
            <person name="Holland L.Z."/>
            <person name="Holland P.W.H."/>
            <person name="Satoh N."/>
            <person name="Rokhsar D.S."/>
        </authorList>
    </citation>
    <scope>NUCLEOTIDE SEQUENCE [LARGE SCALE GENOMIC DNA]</scope>
    <source>
        <strain evidence="2">S238N-H82</strain>
        <tissue evidence="2">Testes</tissue>
    </source>
</reference>
<sequence length="476" mass="54429">MATNSTDRDSPPNYVSIKVTRKGGGVVVNWYAIDCGQGDVTFAQLYEKLVAASEFRPVNFSDILSRTAHVQYFRNEEKVGRGVEVYAGLKVGHACRQFGCFVRIEVDKTASGKTDEDPRPKSAFEVMMTASREQSRETFMFPAYAGSGNAENNNPMGHIRLYNDIVDILKKHNFRFERNKGNEVSSKEVLTAVRNAVWYVLPHLKTLADRTIYLPQELRSLYDDKTFKQTYNNPLLYRHTLKPMSGKELHDHAKELFKVCCVPLLQKPHLKKVKDMVVTLGVGMSEYSEHLEKSNRKVQEQRKQLFPVRSVQDGNSSELRVVEAKVRHDPKIINRYCQLEQHLADTEEYKRALTTAQKKDLDSLKEDSMYTCGVSWIPDDHPLRESCYVSRALSCAVPVEPYYYSARLKAPAALRSILPLVCWQCGEEETLPIPLEKAKQFQTIHPVCQVCKSAGVEERTRGKKKLKRRREAEDDN</sequence>
<dbReference type="EMBL" id="GG666510">
    <property type="protein sequence ID" value="EEN60780.1"/>
    <property type="molecule type" value="Genomic_DNA"/>
</dbReference>
<gene>
    <name evidence="2" type="ORF">BRAFLDRAFT_70619</name>
</gene>
<evidence type="ECO:0000313" key="2">
    <source>
        <dbReference type="EMBL" id="EEN60780.1"/>
    </source>
</evidence>
<proteinExistence type="predicted"/>
<dbReference type="AlphaFoldDB" id="C3YFX5"/>
<accession>C3YFX5</accession>
<name>C3YFX5_BRAFL</name>
<feature type="region of interest" description="Disordered" evidence="1">
    <location>
        <begin position="456"/>
        <end position="476"/>
    </location>
</feature>